<evidence type="ECO:0000313" key="2">
    <source>
        <dbReference type="Proteomes" id="UP000248483"/>
    </source>
</evidence>
<feature type="compositionally biased region" description="Basic and acidic residues" evidence="1">
    <location>
        <begin position="300"/>
        <end position="312"/>
    </location>
</feature>
<dbReference type="GO" id="GO:0007229">
    <property type="term" value="P:integrin-mediated signaling pathway"/>
    <property type="evidence" value="ECO:0007669"/>
    <property type="project" value="InterPro"/>
</dbReference>
<name>A0A7F8K709_DELLE</name>
<dbReference type="AlphaFoldDB" id="A0A7F8K709"/>
<reference evidence="3" key="1">
    <citation type="submission" date="2025-08" db="UniProtKB">
        <authorList>
            <consortium name="RefSeq"/>
        </authorList>
    </citation>
    <scope>IDENTIFICATION</scope>
    <source>
        <tissue evidence="3">Blood</tissue>
    </source>
</reference>
<protein>
    <submittedName>
        <fullName evidence="3">FYN-binding protein 1-like isoform X3</fullName>
    </submittedName>
</protein>
<feature type="region of interest" description="Disordered" evidence="1">
    <location>
        <begin position="67"/>
        <end position="425"/>
    </location>
</feature>
<dbReference type="PANTHER" id="PTHR16830">
    <property type="entry name" value="SH2 CONTAINING ADAPTOR PRAM-1 RELATED"/>
    <property type="match status" value="1"/>
</dbReference>
<organism evidence="2 3">
    <name type="scientific">Delphinapterus leucas</name>
    <name type="common">Beluga whale</name>
    <dbReference type="NCBI Taxonomy" id="9749"/>
    <lineage>
        <taxon>Eukaryota</taxon>
        <taxon>Metazoa</taxon>
        <taxon>Chordata</taxon>
        <taxon>Craniata</taxon>
        <taxon>Vertebrata</taxon>
        <taxon>Euteleostomi</taxon>
        <taxon>Mammalia</taxon>
        <taxon>Eutheria</taxon>
        <taxon>Laurasiatheria</taxon>
        <taxon>Artiodactyla</taxon>
        <taxon>Whippomorpha</taxon>
        <taxon>Cetacea</taxon>
        <taxon>Odontoceti</taxon>
        <taxon>Monodontidae</taxon>
        <taxon>Delphinapterus</taxon>
    </lineage>
</organism>
<gene>
    <name evidence="3" type="primary">LOC115801623</name>
</gene>
<keyword evidence="2" id="KW-1185">Reference proteome</keyword>
<proteinExistence type="predicted"/>
<feature type="compositionally biased region" description="Basic and acidic residues" evidence="1">
    <location>
        <begin position="338"/>
        <end position="350"/>
    </location>
</feature>
<dbReference type="GO" id="GO:0072659">
    <property type="term" value="P:protein localization to plasma membrane"/>
    <property type="evidence" value="ECO:0007669"/>
    <property type="project" value="TreeGrafter"/>
</dbReference>
<dbReference type="PANTHER" id="PTHR16830:SF13">
    <property type="entry name" value="FYN-BINDING PROTEIN 1"/>
    <property type="match status" value="1"/>
</dbReference>
<evidence type="ECO:0000256" key="1">
    <source>
        <dbReference type="SAM" id="MobiDB-lite"/>
    </source>
</evidence>
<dbReference type="Proteomes" id="UP000248483">
    <property type="component" value="Unplaced"/>
</dbReference>
<evidence type="ECO:0000313" key="3">
    <source>
        <dbReference type="RefSeq" id="XP_030615527.1"/>
    </source>
</evidence>
<feature type="compositionally biased region" description="Basic and acidic residues" evidence="1">
    <location>
        <begin position="129"/>
        <end position="139"/>
    </location>
</feature>
<accession>A0A7F8K709</accession>
<dbReference type="GO" id="GO:0050852">
    <property type="term" value="P:T cell receptor signaling pathway"/>
    <property type="evidence" value="ECO:0007669"/>
    <property type="project" value="TreeGrafter"/>
</dbReference>
<sequence length="456" mass="48925">MVRKLSLGKGDSLTRSHTATEFPESTALEFEHNSVCSQSLSFSALCCIQEKDGKANVKSLMAKFNTGGNPMEEVSGNSRPFKVPGQNSPSGVQVKKNLFNNQGNASPPAGPSNVPRFGSPKPPLGVKPSSEEKPDKEPKPPFLKPTGVNPRFGPQANSATRDPEVKPGFLKPVGPKPINLHKEDSKPAVPWPPGNKPSLHSVNQDHDLKPPGPKPGSNHPAQENEPKQVFPKLAGAKGKFMSASQDQDPTPLFPKPVFGQKPSLNTDDPQEDESPTKTVAQQRGPPAPLGAKAKSGPLKPARDDLENKERGGETSSFPFPGVVLKPAASRGSPGLSKNAEEKREDRKVDAAKNVFLSQVNPEEPASGAPPAKFLKTPSKRTTAGPWGPSQEKEKEDQNSATPKRKPLPSLFILGPPPQKPSRPPHVDLTKFWKAASGNSEFFSHLLFCACFFPSRG</sequence>
<dbReference type="GeneID" id="115801623"/>
<dbReference type="InterPro" id="IPR043443">
    <property type="entry name" value="FYB1/2-like"/>
</dbReference>
<dbReference type="GO" id="GO:0005886">
    <property type="term" value="C:plasma membrane"/>
    <property type="evidence" value="ECO:0007669"/>
    <property type="project" value="InterPro"/>
</dbReference>
<feature type="compositionally biased region" description="Pro residues" evidence="1">
    <location>
        <begin position="414"/>
        <end position="423"/>
    </location>
</feature>
<dbReference type="RefSeq" id="XP_030615527.1">
    <property type="nucleotide sequence ID" value="XM_030759667.1"/>
</dbReference>